<dbReference type="EMBL" id="JAFIQS020000005">
    <property type="protein sequence ID" value="KAH9481340.1"/>
    <property type="molecule type" value="Genomic_DNA"/>
</dbReference>
<organism evidence="1 2">
    <name type="scientific">Psilocybe cubensis</name>
    <name type="common">Psychedelic mushroom</name>
    <name type="synonym">Stropharia cubensis</name>
    <dbReference type="NCBI Taxonomy" id="181762"/>
    <lineage>
        <taxon>Eukaryota</taxon>
        <taxon>Fungi</taxon>
        <taxon>Dikarya</taxon>
        <taxon>Basidiomycota</taxon>
        <taxon>Agaricomycotina</taxon>
        <taxon>Agaricomycetes</taxon>
        <taxon>Agaricomycetidae</taxon>
        <taxon>Agaricales</taxon>
        <taxon>Agaricineae</taxon>
        <taxon>Strophariaceae</taxon>
        <taxon>Psilocybe</taxon>
    </lineage>
</organism>
<protein>
    <submittedName>
        <fullName evidence="1">Secreted protein</fullName>
    </submittedName>
</protein>
<comment type="caution">
    <text evidence="1">The sequence shown here is derived from an EMBL/GenBank/DDBJ whole genome shotgun (WGS) entry which is preliminary data.</text>
</comment>
<reference evidence="1" key="1">
    <citation type="submission" date="2021-10" db="EMBL/GenBank/DDBJ databases">
        <title>Psilocybe cubensis genome.</title>
        <authorList>
            <person name="Mckernan K.J."/>
            <person name="Crawford S."/>
            <person name="Trippe A."/>
            <person name="Kane L.T."/>
            <person name="Mclaughlin S."/>
        </authorList>
    </citation>
    <scope>NUCLEOTIDE SEQUENCE</scope>
    <source>
        <strain evidence="1">MGC-MH-2018</strain>
    </source>
</reference>
<sequence length="155" mass="16173">MVKTTFTSIIALALGVTSVFSAPASSVAPPPDFAVFGINGSGCPPGSASYYIDDNAALNVVYSSFYAEAGPGIPISENRKNCQLTLGVRVPQGFSFALASTQVNGYYYLDQGVTAAQDTLYYFQGSLSQGNATHRVTGPIPGMGKAKLHASRASY</sequence>
<name>A0ACB8H2B2_PSICU</name>
<accession>A0ACB8H2B2</accession>
<keyword evidence="2" id="KW-1185">Reference proteome</keyword>
<evidence type="ECO:0000313" key="2">
    <source>
        <dbReference type="Proteomes" id="UP000664032"/>
    </source>
</evidence>
<evidence type="ECO:0000313" key="1">
    <source>
        <dbReference type="EMBL" id="KAH9481340.1"/>
    </source>
</evidence>
<proteinExistence type="predicted"/>
<gene>
    <name evidence="1" type="ORF">JR316_0005862</name>
</gene>
<dbReference type="Proteomes" id="UP000664032">
    <property type="component" value="Unassembled WGS sequence"/>
</dbReference>